<accession>Q7M9S4</accession>
<evidence type="ECO:0000256" key="1">
    <source>
        <dbReference type="ARBA" id="ARBA00023002"/>
    </source>
</evidence>
<dbReference type="SUPFAM" id="SSF53323">
    <property type="entry name" value="Pyruvate-ferredoxin oxidoreductase, PFOR, domain III"/>
    <property type="match status" value="1"/>
</dbReference>
<evidence type="ECO:0000313" key="4">
    <source>
        <dbReference type="Proteomes" id="UP000000422"/>
    </source>
</evidence>
<gene>
    <name evidence="3" type="ordered locus">WS0713</name>
</gene>
<evidence type="ECO:0000313" key="3">
    <source>
        <dbReference type="EMBL" id="CAE09838.1"/>
    </source>
</evidence>
<organism evidence="4">
    <name type="scientific">Wolinella succinogenes (strain ATCC 29543 / DSM 1740 / CCUG 13145 / JCM 31913 / LMG 7466 / NCTC 11488 / FDC 602W)</name>
    <name type="common">Vibrio succinogenes</name>
    <dbReference type="NCBI Taxonomy" id="273121"/>
    <lineage>
        <taxon>Bacteria</taxon>
        <taxon>Pseudomonadati</taxon>
        <taxon>Campylobacterota</taxon>
        <taxon>Epsilonproteobacteria</taxon>
        <taxon>Campylobacterales</taxon>
        <taxon>Helicobacteraceae</taxon>
        <taxon>Wolinella</taxon>
    </lineage>
</organism>
<dbReference type="DNASU" id="2554397"/>
<dbReference type="RefSeq" id="WP_011138638.1">
    <property type="nucleotide sequence ID" value="NC_005090.1"/>
</dbReference>
<dbReference type="Gene3D" id="3.40.920.10">
    <property type="entry name" value="Pyruvate-ferredoxin oxidoreductase, PFOR, domain III"/>
    <property type="match status" value="1"/>
</dbReference>
<name>Q7M9S4_WOLSU</name>
<feature type="domain" description="Pyruvate/ketoisovalerate oxidoreductase catalytic" evidence="2">
    <location>
        <begin position="11"/>
        <end position="170"/>
    </location>
</feature>
<sequence>MKYQIVTSGFGGQGAVFIVKLLSLCAGIKGEKYLGTENHGMSQRGGSVSCFIKVGDFYTPVIEENQADMIIALEQNEGLRTLQYLKKGGKLIVNADDSLPRLEGCEAIKVDAFSLAKEGRFPAQALNAFMVGVASMQSGFPFDEETLKKGLEMINPKVAESNIQVFELGRACAPRS</sequence>
<proteinExistence type="predicted"/>
<dbReference type="InterPro" id="IPR002869">
    <property type="entry name" value="Pyrv_flavodox_OxRed_cen"/>
</dbReference>
<dbReference type="GO" id="GO:0016903">
    <property type="term" value="F:oxidoreductase activity, acting on the aldehyde or oxo group of donors"/>
    <property type="evidence" value="ECO:0007669"/>
    <property type="project" value="InterPro"/>
</dbReference>
<dbReference type="AlphaFoldDB" id="Q7M9S4"/>
<dbReference type="Pfam" id="PF01558">
    <property type="entry name" value="POR"/>
    <property type="match status" value="1"/>
</dbReference>
<evidence type="ECO:0000259" key="2">
    <source>
        <dbReference type="Pfam" id="PF01558"/>
    </source>
</evidence>
<dbReference type="HOGENOM" id="CLU_087284_1_0_7"/>
<dbReference type="PANTHER" id="PTHR43854">
    <property type="entry name" value="INDOLEPYRUVATE OXIDOREDUCTASE SUBUNIT IORB"/>
    <property type="match status" value="1"/>
</dbReference>
<dbReference type="KEGG" id="wsu:WS0713"/>
<keyword evidence="1" id="KW-0560">Oxidoreductase</keyword>
<reference evidence="3 4" key="1">
    <citation type="journal article" date="2003" name="Proc. Natl. Acad. Sci. U.S.A.">
        <title>Complete genome sequence and analysis of Wolinella succinogenes.</title>
        <authorList>
            <person name="Baar C."/>
            <person name="Eppinger M."/>
            <person name="Raddatz G."/>
            <person name="Simon JM."/>
            <person name="Lanz C."/>
            <person name="Klimmek O."/>
            <person name="Nandakumar R."/>
            <person name="Gross R."/>
            <person name="Rosinus A."/>
            <person name="Keller H."/>
            <person name="Jagtap P."/>
            <person name="Linke B."/>
            <person name="Meyer F."/>
            <person name="Lederer H."/>
            <person name="Schuster S.C."/>
        </authorList>
    </citation>
    <scope>NUCLEOTIDE SEQUENCE [LARGE SCALE GENOMIC DNA]</scope>
    <source>
        <strain evidence="4">ATCC 29543 / DSM 1740 / CCUG 13145 / JCM 31913 / LMG 7466 / NCTC 11488 / FDC 602W</strain>
    </source>
</reference>
<dbReference type="STRING" id="273121.WS0713"/>
<dbReference type="Proteomes" id="UP000000422">
    <property type="component" value="Chromosome"/>
</dbReference>
<dbReference type="PANTHER" id="PTHR43854:SF1">
    <property type="entry name" value="INDOLEPYRUVATE OXIDOREDUCTASE SUBUNIT IORB"/>
    <property type="match status" value="1"/>
</dbReference>
<protein>
    <submittedName>
        <fullName evidence="3">FERREDOXIN OXIDOREDUCTASE</fullName>
    </submittedName>
</protein>
<keyword evidence="4" id="KW-1185">Reference proteome</keyword>
<dbReference type="EMBL" id="BX571658">
    <property type="protein sequence ID" value="CAE09838.1"/>
    <property type="molecule type" value="Genomic_DNA"/>
</dbReference>
<dbReference type="InterPro" id="IPR052198">
    <property type="entry name" value="IorB_Oxidoreductase"/>
</dbReference>
<dbReference type="eggNOG" id="COG1014">
    <property type="taxonomic scope" value="Bacteria"/>
</dbReference>
<dbReference type="InterPro" id="IPR019752">
    <property type="entry name" value="Pyrv/ketoisovalerate_OxRed_cat"/>
</dbReference>